<dbReference type="InterPro" id="IPR000358">
    <property type="entry name" value="RNR_small_fam"/>
</dbReference>
<keyword evidence="2" id="KW-0812">Transmembrane</keyword>
<dbReference type="STRING" id="930992.A0A0D0B5T6"/>
<dbReference type="Proteomes" id="UP000054485">
    <property type="component" value="Unassembled WGS sequence"/>
</dbReference>
<dbReference type="SUPFAM" id="SSF47240">
    <property type="entry name" value="Ferritin-like"/>
    <property type="match status" value="2"/>
</dbReference>
<dbReference type="EMBL" id="KN835256">
    <property type="protein sequence ID" value="KIK41832.1"/>
    <property type="molecule type" value="Genomic_DNA"/>
</dbReference>
<evidence type="ECO:0000313" key="3">
    <source>
        <dbReference type="EMBL" id="KIK41832.1"/>
    </source>
</evidence>
<reference evidence="3 4" key="1">
    <citation type="submission" date="2014-04" db="EMBL/GenBank/DDBJ databases">
        <authorList>
            <consortium name="DOE Joint Genome Institute"/>
            <person name="Kuo A."/>
            <person name="Ruytinx J."/>
            <person name="Rineau F."/>
            <person name="Colpaert J."/>
            <person name="Kohler A."/>
            <person name="Nagy L.G."/>
            <person name="Floudas D."/>
            <person name="Copeland A."/>
            <person name="Barry K.W."/>
            <person name="Cichocki N."/>
            <person name="Veneault-Fourrey C."/>
            <person name="LaButti K."/>
            <person name="Lindquist E.A."/>
            <person name="Lipzen A."/>
            <person name="Lundell T."/>
            <person name="Morin E."/>
            <person name="Murat C."/>
            <person name="Sun H."/>
            <person name="Tunlid A."/>
            <person name="Henrissat B."/>
            <person name="Grigoriev I.V."/>
            <person name="Hibbett D.S."/>
            <person name="Martin F."/>
            <person name="Nordberg H.P."/>
            <person name="Cantor M.N."/>
            <person name="Hua S.X."/>
        </authorList>
    </citation>
    <scope>NUCLEOTIDE SEQUENCE [LARGE SCALE GENOMIC DNA]</scope>
    <source>
        <strain evidence="3 4">UH-Slu-Lm8-n1</strain>
    </source>
</reference>
<protein>
    <submittedName>
        <fullName evidence="3">Uncharacterized protein</fullName>
    </submittedName>
</protein>
<dbReference type="GO" id="GO:0009263">
    <property type="term" value="P:deoxyribonucleotide biosynthetic process"/>
    <property type="evidence" value="ECO:0007669"/>
    <property type="project" value="InterPro"/>
</dbReference>
<feature type="transmembrane region" description="Helical" evidence="2">
    <location>
        <begin position="60"/>
        <end position="81"/>
    </location>
</feature>
<dbReference type="Pfam" id="PF00268">
    <property type="entry name" value="Ribonuc_red_sm"/>
    <property type="match status" value="1"/>
</dbReference>
<evidence type="ECO:0000256" key="1">
    <source>
        <dbReference type="SAM" id="MobiDB-lite"/>
    </source>
</evidence>
<dbReference type="HOGENOM" id="CLU_1012578_0_0_1"/>
<organism evidence="3 4">
    <name type="scientific">Suillus luteus UH-Slu-Lm8-n1</name>
    <dbReference type="NCBI Taxonomy" id="930992"/>
    <lineage>
        <taxon>Eukaryota</taxon>
        <taxon>Fungi</taxon>
        <taxon>Dikarya</taxon>
        <taxon>Basidiomycota</taxon>
        <taxon>Agaricomycotina</taxon>
        <taxon>Agaricomycetes</taxon>
        <taxon>Agaricomycetidae</taxon>
        <taxon>Boletales</taxon>
        <taxon>Suillineae</taxon>
        <taxon>Suillaceae</taxon>
        <taxon>Suillus</taxon>
    </lineage>
</organism>
<keyword evidence="2" id="KW-1133">Transmembrane helix</keyword>
<dbReference type="InterPro" id="IPR009078">
    <property type="entry name" value="Ferritin-like_SF"/>
</dbReference>
<feature type="region of interest" description="Disordered" evidence="1">
    <location>
        <begin position="184"/>
        <end position="244"/>
    </location>
</feature>
<dbReference type="OrthoDB" id="10248373at2759"/>
<dbReference type="InParanoid" id="A0A0D0B5T6"/>
<name>A0A0D0B5T6_9AGAM</name>
<keyword evidence="2" id="KW-0472">Membrane</keyword>
<keyword evidence="4" id="KW-1185">Reference proteome</keyword>
<dbReference type="InterPro" id="IPR012348">
    <property type="entry name" value="RNR-like"/>
</dbReference>
<dbReference type="PANTHER" id="PTHR23409:SF18">
    <property type="entry name" value="RIBONUCLEOSIDE-DIPHOSPHATE REDUCTASE SUBUNIT M2"/>
    <property type="match status" value="1"/>
</dbReference>
<dbReference type="AlphaFoldDB" id="A0A0D0B5T6"/>
<dbReference type="GO" id="GO:0016491">
    <property type="term" value="F:oxidoreductase activity"/>
    <property type="evidence" value="ECO:0007669"/>
    <property type="project" value="InterPro"/>
</dbReference>
<sequence>MTGPTVLMTTNAISFHTSSPSSLHPMTLLMKNLLERFSNEVQAAEARCFYDQRSTFGERLVAFATVEGIFFSGSFVSIFWLKKRGLMPGLMFSNELILPPPYSSLLHHPSTPSSPFTAQPYLLTAQPLLPSVSQTLHLRQACSTRCFYGFQIIMENIHSETYSLLILPRLSSSSRNHWTTRRSLHAAGTMSLRPRLPLPQHIHPRNERPARTPSSHLQLSNPNPPPVPSCHSPAATSPRKTLLAPHVVVSRPEADPEDFSWRLKISTPLTTTTIT</sequence>
<evidence type="ECO:0000256" key="2">
    <source>
        <dbReference type="SAM" id="Phobius"/>
    </source>
</evidence>
<evidence type="ECO:0000313" key="4">
    <source>
        <dbReference type="Proteomes" id="UP000054485"/>
    </source>
</evidence>
<proteinExistence type="predicted"/>
<gene>
    <name evidence="3" type="ORF">CY34DRAFT_12774</name>
</gene>
<dbReference type="PANTHER" id="PTHR23409">
    <property type="entry name" value="RIBONUCLEOSIDE-DIPHOSPHATE REDUCTASE SMALL CHAIN"/>
    <property type="match status" value="1"/>
</dbReference>
<accession>A0A0D0B5T6</accession>
<reference evidence="4" key="2">
    <citation type="submission" date="2015-01" db="EMBL/GenBank/DDBJ databases">
        <title>Evolutionary Origins and Diversification of the Mycorrhizal Mutualists.</title>
        <authorList>
            <consortium name="DOE Joint Genome Institute"/>
            <consortium name="Mycorrhizal Genomics Consortium"/>
            <person name="Kohler A."/>
            <person name="Kuo A."/>
            <person name="Nagy L.G."/>
            <person name="Floudas D."/>
            <person name="Copeland A."/>
            <person name="Barry K.W."/>
            <person name="Cichocki N."/>
            <person name="Veneault-Fourrey C."/>
            <person name="LaButti K."/>
            <person name="Lindquist E.A."/>
            <person name="Lipzen A."/>
            <person name="Lundell T."/>
            <person name="Morin E."/>
            <person name="Murat C."/>
            <person name="Riley R."/>
            <person name="Ohm R."/>
            <person name="Sun H."/>
            <person name="Tunlid A."/>
            <person name="Henrissat B."/>
            <person name="Grigoriev I.V."/>
            <person name="Hibbett D.S."/>
            <person name="Martin F."/>
        </authorList>
    </citation>
    <scope>NUCLEOTIDE SEQUENCE [LARGE SCALE GENOMIC DNA]</scope>
    <source>
        <strain evidence="4">UH-Slu-Lm8-n1</strain>
    </source>
</reference>
<dbReference type="Gene3D" id="1.10.620.20">
    <property type="entry name" value="Ribonucleotide Reductase, subunit A"/>
    <property type="match status" value="2"/>
</dbReference>